<evidence type="ECO:0000313" key="1">
    <source>
        <dbReference type="EMBL" id="KAJ9650531.1"/>
    </source>
</evidence>
<keyword evidence="2" id="KW-1185">Reference proteome</keyword>
<reference evidence="1" key="1">
    <citation type="submission" date="2022-10" db="EMBL/GenBank/DDBJ databases">
        <title>Culturing micro-colonial fungi from biological soil crusts in the Mojave desert and describing Neophaeococcomyces mojavensis, and introducing the new genera and species Taxawa tesnikishii.</title>
        <authorList>
            <person name="Kurbessoian T."/>
            <person name="Stajich J.E."/>
        </authorList>
    </citation>
    <scope>NUCLEOTIDE SEQUENCE</scope>
    <source>
        <strain evidence="1">JES_112</strain>
    </source>
</reference>
<organism evidence="1 2">
    <name type="scientific">Neophaeococcomyces mojaviensis</name>
    <dbReference type="NCBI Taxonomy" id="3383035"/>
    <lineage>
        <taxon>Eukaryota</taxon>
        <taxon>Fungi</taxon>
        <taxon>Dikarya</taxon>
        <taxon>Ascomycota</taxon>
        <taxon>Pezizomycotina</taxon>
        <taxon>Eurotiomycetes</taxon>
        <taxon>Chaetothyriomycetidae</taxon>
        <taxon>Chaetothyriales</taxon>
        <taxon>Chaetothyriales incertae sedis</taxon>
        <taxon>Neophaeococcomyces</taxon>
    </lineage>
</organism>
<dbReference type="EMBL" id="JAPDRQ010000333">
    <property type="protein sequence ID" value="KAJ9650531.1"/>
    <property type="molecule type" value="Genomic_DNA"/>
</dbReference>
<gene>
    <name evidence="1" type="ORF">H2198_010166</name>
</gene>
<evidence type="ECO:0000313" key="2">
    <source>
        <dbReference type="Proteomes" id="UP001172386"/>
    </source>
</evidence>
<accession>A0ACC2ZSE0</accession>
<name>A0ACC2ZSE0_9EURO</name>
<proteinExistence type="predicted"/>
<sequence>MNTEKGSMSEKFAAQGAHPDTKGDIQTGTITDYDMIAIGGSIGAGLFVGSGSSIASGGYASTLLGFIIIGCMMLCTVQALGELAVLYPVNGAFFQYGVRFIDPAWGFAMGWQYAIGWLITLPFEITAAGLTISFWHHYNIGIWIAVFLATLILVQFFGVKGYGEVEFVLGIIKILAVLGFIIFGIIVDCGGVPSDNRGYIGFRYWNDAENGNVAFRNGFKGFCSVFVNAAFAFGGTELVGLAAAEAADPRKSLPKATKQVFWRIAGFYVVSILIVGIIVPNGSDRLLGASTSNTSASPFVLAITYAGVKGLPSVFNAVITISVMSVANSCTYGSTRTMQALAQVGMGPKWLSWVDKKGRPGWPIVIQMLFGLLAFINEAETGSTVFTWLLSLTGLSSFFVWGSIMVSHIRFRHAWHAAGRSLDELPFKSQLGIWGSYAGVFVVALCLIATFYVSLFPIGSGADAEAFFEGYLAAPIIITLFLFWKIYKRQWSLCVKTSAMIADLDTGRRDLDLPPPENERKQSMGRRLSRAVF</sequence>
<comment type="caution">
    <text evidence="1">The sequence shown here is derived from an EMBL/GenBank/DDBJ whole genome shotgun (WGS) entry which is preliminary data.</text>
</comment>
<protein>
    <submittedName>
        <fullName evidence="1">Uncharacterized protein</fullName>
    </submittedName>
</protein>
<dbReference type="Proteomes" id="UP001172386">
    <property type="component" value="Unassembled WGS sequence"/>
</dbReference>